<feature type="compositionally biased region" description="Low complexity" evidence="7">
    <location>
        <begin position="150"/>
        <end position="159"/>
    </location>
</feature>
<organism evidence="9 10">
    <name type="scientific">Talaromyces amestolkiae</name>
    <dbReference type="NCBI Taxonomy" id="1196081"/>
    <lineage>
        <taxon>Eukaryota</taxon>
        <taxon>Fungi</taxon>
        <taxon>Dikarya</taxon>
        <taxon>Ascomycota</taxon>
        <taxon>Pezizomycotina</taxon>
        <taxon>Eurotiomycetes</taxon>
        <taxon>Eurotiomycetidae</taxon>
        <taxon>Eurotiales</taxon>
        <taxon>Trichocomaceae</taxon>
        <taxon>Talaromyces</taxon>
        <taxon>Talaromyces sect. Talaromyces</taxon>
    </lineage>
</organism>
<proteinExistence type="predicted"/>
<dbReference type="GO" id="GO:0001228">
    <property type="term" value="F:DNA-binding transcription activator activity, RNA polymerase II-specific"/>
    <property type="evidence" value="ECO:0007669"/>
    <property type="project" value="TreeGrafter"/>
</dbReference>
<evidence type="ECO:0000256" key="5">
    <source>
        <dbReference type="ARBA" id="ARBA00023242"/>
    </source>
</evidence>
<dbReference type="CDD" id="cd14705">
    <property type="entry name" value="bZIP_Zip1"/>
    <property type="match status" value="1"/>
</dbReference>
<keyword evidence="3" id="KW-0238">DNA-binding</keyword>
<feature type="region of interest" description="Disordered" evidence="7">
    <location>
        <begin position="132"/>
        <end position="195"/>
    </location>
</feature>
<dbReference type="InterPro" id="IPR046347">
    <property type="entry name" value="bZIP_sf"/>
</dbReference>
<feature type="domain" description="BZIP" evidence="8">
    <location>
        <begin position="215"/>
        <end position="274"/>
    </location>
</feature>
<evidence type="ECO:0000259" key="8">
    <source>
        <dbReference type="PROSITE" id="PS50217"/>
    </source>
</evidence>
<dbReference type="AlphaFoldDB" id="A0A364KZW8"/>
<feature type="region of interest" description="Disordered" evidence="7">
    <location>
        <begin position="1"/>
        <end position="104"/>
    </location>
</feature>
<evidence type="ECO:0000256" key="2">
    <source>
        <dbReference type="ARBA" id="ARBA00023015"/>
    </source>
</evidence>
<evidence type="ECO:0000313" key="9">
    <source>
        <dbReference type="EMBL" id="RAO69089.1"/>
    </source>
</evidence>
<evidence type="ECO:0000256" key="3">
    <source>
        <dbReference type="ARBA" id="ARBA00023125"/>
    </source>
</evidence>
<dbReference type="SUPFAM" id="SSF57959">
    <property type="entry name" value="Leucine zipper domain"/>
    <property type="match status" value="1"/>
</dbReference>
<comment type="subcellular location">
    <subcellularLocation>
        <location evidence="1">Nucleus</location>
    </subcellularLocation>
</comment>
<evidence type="ECO:0000313" key="10">
    <source>
        <dbReference type="Proteomes" id="UP000249363"/>
    </source>
</evidence>
<dbReference type="Proteomes" id="UP000249363">
    <property type="component" value="Unassembled WGS sequence"/>
</dbReference>
<dbReference type="GeneID" id="63794317"/>
<dbReference type="SMART" id="SM00338">
    <property type="entry name" value="BRLZ"/>
    <property type="match status" value="1"/>
</dbReference>
<keyword evidence="4" id="KW-0804">Transcription</keyword>
<dbReference type="STRING" id="1196081.A0A364KZW8"/>
<dbReference type="PANTHER" id="PTHR13044:SF14">
    <property type="entry name" value="CRYPTOCEPHAL, ISOFORM A"/>
    <property type="match status" value="1"/>
</dbReference>
<keyword evidence="5" id="KW-0539">Nucleus</keyword>
<evidence type="ECO:0000256" key="1">
    <source>
        <dbReference type="ARBA" id="ARBA00004123"/>
    </source>
</evidence>
<evidence type="ECO:0000256" key="7">
    <source>
        <dbReference type="SAM" id="MobiDB-lite"/>
    </source>
</evidence>
<keyword evidence="10" id="KW-1185">Reference proteome</keyword>
<dbReference type="PROSITE" id="PS50217">
    <property type="entry name" value="BZIP"/>
    <property type="match status" value="1"/>
</dbReference>
<feature type="region of interest" description="Disordered" evidence="7">
    <location>
        <begin position="293"/>
        <end position="351"/>
    </location>
</feature>
<feature type="coiled-coil region" evidence="6">
    <location>
        <begin position="236"/>
        <end position="270"/>
    </location>
</feature>
<feature type="compositionally biased region" description="Polar residues" evidence="7">
    <location>
        <begin position="21"/>
        <end position="30"/>
    </location>
</feature>
<dbReference type="Gene3D" id="1.20.5.170">
    <property type="match status" value="1"/>
</dbReference>
<keyword evidence="6" id="KW-0175">Coiled coil</keyword>
<comment type="caution">
    <text evidence="9">The sequence shown here is derived from an EMBL/GenBank/DDBJ whole genome shotgun (WGS) entry which is preliminary data.</text>
</comment>
<dbReference type="GO" id="GO:0005634">
    <property type="term" value="C:nucleus"/>
    <property type="evidence" value="ECO:0007669"/>
    <property type="project" value="UniProtKB-SubCell"/>
</dbReference>
<feature type="compositionally biased region" description="Low complexity" evidence="7">
    <location>
        <begin position="172"/>
        <end position="181"/>
    </location>
</feature>
<dbReference type="OrthoDB" id="1939598at2759"/>
<evidence type="ECO:0000256" key="4">
    <source>
        <dbReference type="ARBA" id="ARBA00023163"/>
    </source>
</evidence>
<dbReference type="GO" id="GO:0000977">
    <property type="term" value="F:RNA polymerase II transcription regulatory region sequence-specific DNA binding"/>
    <property type="evidence" value="ECO:0007669"/>
    <property type="project" value="TreeGrafter"/>
</dbReference>
<dbReference type="FunFam" id="1.20.5.170:FF:000075">
    <property type="entry name" value="BZIP transcription factor (MetR)"/>
    <property type="match status" value="1"/>
</dbReference>
<evidence type="ECO:0000256" key="6">
    <source>
        <dbReference type="SAM" id="Coils"/>
    </source>
</evidence>
<sequence>MAEDHQQKPQPHQLHPPPIPTSQASLSSVRLQHFNYLTPAGQHPPVPPTTQQQHYPSVPGPERRHYSFDTDTETQRFPLPPVDYDQTEGLGGISVSSYDSIDDDRIDPAMRGYPYHGGDKHINYHAPEHDVPYMASSLYPGNHSYSVEEGSYPSRSGASGPSGPGGGDRTPSDISSSISPPNGQIGNNKYSTIPPGERLARALSIEEQNRLAVEEDKRRRNTAASARFRVKKKQREQALERAVHEATEVKAALETRVTQLEMENRWLKNLLTEKNENLLSRLAALQPSDLEKLELQQQQESSGVSSTSSSTTVTQQSASKKSEANTASSGRKPIKPKPTPTVGVGTDHDDQ</sequence>
<dbReference type="PROSITE" id="PS00036">
    <property type="entry name" value="BZIP_BASIC"/>
    <property type="match status" value="1"/>
</dbReference>
<keyword evidence="2" id="KW-0805">Transcription regulation</keyword>
<accession>A0A364KZW8</accession>
<dbReference type="PANTHER" id="PTHR13044">
    <property type="entry name" value="ACTIVATING TRANSCRIPTION FACTOR ATF 4/5"/>
    <property type="match status" value="1"/>
</dbReference>
<reference evidence="9 10" key="1">
    <citation type="journal article" date="2017" name="Biotechnol. Biofuels">
        <title>Differential beta-glucosidase expression as a function of carbon source availability in Talaromyces amestolkiae: a genomic and proteomic approach.</title>
        <authorList>
            <person name="de Eugenio L.I."/>
            <person name="Mendez-Liter J.A."/>
            <person name="Nieto-Dominguez M."/>
            <person name="Alonso L."/>
            <person name="Gil-Munoz J."/>
            <person name="Barriuso J."/>
            <person name="Prieto A."/>
            <person name="Martinez M.J."/>
        </authorList>
    </citation>
    <scope>NUCLEOTIDE SEQUENCE [LARGE SCALE GENOMIC DNA]</scope>
    <source>
        <strain evidence="9 10">CIB</strain>
    </source>
</reference>
<dbReference type="RefSeq" id="XP_040733605.1">
    <property type="nucleotide sequence ID" value="XM_040877541.1"/>
</dbReference>
<dbReference type="InterPro" id="IPR004827">
    <property type="entry name" value="bZIP"/>
</dbReference>
<feature type="compositionally biased region" description="Polar residues" evidence="7">
    <location>
        <begin position="182"/>
        <end position="191"/>
    </location>
</feature>
<protein>
    <recommendedName>
        <fullName evidence="8">BZIP domain-containing protein</fullName>
    </recommendedName>
</protein>
<name>A0A364KZW8_TALAM</name>
<gene>
    <name evidence="9" type="ORF">BHQ10_005101</name>
</gene>
<dbReference type="Pfam" id="PF07716">
    <property type="entry name" value="bZIP_2"/>
    <property type="match status" value="1"/>
</dbReference>
<dbReference type="EMBL" id="MIKG01000009">
    <property type="protein sequence ID" value="RAO69089.1"/>
    <property type="molecule type" value="Genomic_DNA"/>
</dbReference>
<feature type="compositionally biased region" description="Low complexity" evidence="7">
    <location>
        <begin position="296"/>
        <end position="319"/>
    </location>
</feature>